<evidence type="ECO:0000256" key="1">
    <source>
        <dbReference type="ARBA" id="ARBA00004141"/>
    </source>
</evidence>
<keyword evidence="3 5" id="KW-1133">Transmembrane helix</keyword>
<dbReference type="EMBL" id="JAYKLX010000011">
    <property type="protein sequence ID" value="MEB3348064.1"/>
    <property type="molecule type" value="Genomic_DNA"/>
</dbReference>
<sequence>MESDYAKQGKTAAIIAYITIFGTLIAFFMNHDRKNQFASFHIRQALGLWIMFYLLVALAEIFNSIFVHIGFWFFSIVLIIYGLILASREEQKTVPIVGPYFQEWFNFIK</sequence>
<dbReference type="RefSeq" id="WP_324182087.1">
    <property type="nucleotide sequence ID" value="NZ_BAABAW010000023.1"/>
</dbReference>
<feature type="transmembrane region" description="Helical" evidence="5">
    <location>
        <begin position="65"/>
        <end position="86"/>
    </location>
</feature>
<dbReference type="Proteomes" id="UP001327027">
    <property type="component" value="Unassembled WGS sequence"/>
</dbReference>
<evidence type="ECO:0000256" key="2">
    <source>
        <dbReference type="ARBA" id="ARBA00022692"/>
    </source>
</evidence>
<protein>
    <recommendedName>
        <fullName evidence="8">DUF4870 domain-containing protein</fullName>
    </recommendedName>
</protein>
<evidence type="ECO:0008006" key="8">
    <source>
        <dbReference type="Google" id="ProtNLM"/>
    </source>
</evidence>
<name>A0ABU6A1S7_9FLAO</name>
<keyword evidence="2 5" id="KW-0812">Transmembrane</keyword>
<dbReference type="InterPro" id="IPR019109">
    <property type="entry name" value="MamF_MmsF"/>
</dbReference>
<keyword evidence="7" id="KW-1185">Reference proteome</keyword>
<accession>A0ABU6A1S7</accession>
<feature type="transmembrane region" description="Helical" evidence="5">
    <location>
        <begin position="42"/>
        <end position="59"/>
    </location>
</feature>
<evidence type="ECO:0000313" key="6">
    <source>
        <dbReference type="EMBL" id="MEB3348064.1"/>
    </source>
</evidence>
<comment type="subcellular location">
    <subcellularLocation>
        <location evidence="1">Membrane</location>
        <topology evidence="1">Multi-pass membrane protein</topology>
    </subcellularLocation>
</comment>
<dbReference type="Pfam" id="PF09685">
    <property type="entry name" value="MamF_MmsF"/>
    <property type="match status" value="1"/>
</dbReference>
<keyword evidence="4 5" id="KW-0472">Membrane</keyword>
<proteinExistence type="predicted"/>
<evidence type="ECO:0000313" key="7">
    <source>
        <dbReference type="Proteomes" id="UP001327027"/>
    </source>
</evidence>
<comment type="caution">
    <text evidence="6">The sequence shown here is derived from an EMBL/GenBank/DDBJ whole genome shotgun (WGS) entry which is preliminary data.</text>
</comment>
<gene>
    <name evidence="6" type="ORF">U6A24_21490</name>
</gene>
<evidence type="ECO:0000256" key="4">
    <source>
        <dbReference type="ARBA" id="ARBA00023136"/>
    </source>
</evidence>
<feature type="transmembrane region" description="Helical" evidence="5">
    <location>
        <begin position="12"/>
        <end position="30"/>
    </location>
</feature>
<evidence type="ECO:0000256" key="3">
    <source>
        <dbReference type="ARBA" id="ARBA00022989"/>
    </source>
</evidence>
<evidence type="ECO:0000256" key="5">
    <source>
        <dbReference type="SAM" id="Phobius"/>
    </source>
</evidence>
<organism evidence="6 7">
    <name type="scientific">Aquimarina gracilis</name>
    <dbReference type="NCBI Taxonomy" id="874422"/>
    <lineage>
        <taxon>Bacteria</taxon>
        <taxon>Pseudomonadati</taxon>
        <taxon>Bacteroidota</taxon>
        <taxon>Flavobacteriia</taxon>
        <taxon>Flavobacteriales</taxon>
        <taxon>Flavobacteriaceae</taxon>
        <taxon>Aquimarina</taxon>
    </lineage>
</organism>
<reference evidence="6 7" key="1">
    <citation type="journal article" date="2013" name="Int. J. Syst. Evol. Microbiol.">
        <title>Aquimarina gracilis sp. nov., isolated from the gut microflora of a mussel, Mytilus coruscus, and emended description of Aquimarina spongiae.</title>
        <authorList>
            <person name="Park S.C."/>
            <person name="Choe H.N."/>
            <person name="Baik K.S."/>
            <person name="Seong C.N."/>
        </authorList>
    </citation>
    <scope>NUCLEOTIDE SEQUENCE [LARGE SCALE GENOMIC DNA]</scope>
    <source>
        <strain evidence="6 7">PSC32</strain>
    </source>
</reference>